<gene>
    <name evidence="14" type="ORF">CEW83_13670</name>
</gene>
<dbReference type="PIRSF" id="PIRSF000350">
    <property type="entry name" value="Mercury_reductase_MerA"/>
    <property type="match status" value="1"/>
</dbReference>
<dbReference type="GO" id="GO:0034599">
    <property type="term" value="P:cellular response to oxidative stress"/>
    <property type="evidence" value="ECO:0007669"/>
    <property type="project" value="TreeGrafter"/>
</dbReference>
<evidence type="ECO:0000259" key="13">
    <source>
        <dbReference type="Pfam" id="PF07992"/>
    </source>
</evidence>
<dbReference type="InterPro" id="IPR016156">
    <property type="entry name" value="FAD/NAD-linked_Rdtase_dimer_sf"/>
</dbReference>
<dbReference type="PRINTS" id="PR00411">
    <property type="entry name" value="PNDRDTASEI"/>
</dbReference>
<feature type="disulfide bond" description="Redox-active" evidence="10">
    <location>
        <begin position="41"/>
        <end position="46"/>
    </location>
</feature>
<comment type="subunit">
    <text evidence="2">Homodimer.</text>
</comment>
<keyword evidence="7 11" id="KW-0676">Redox-active center</keyword>
<feature type="binding site" evidence="9">
    <location>
        <position position="50"/>
    </location>
    <ligand>
        <name>FAD</name>
        <dbReference type="ChEBI" id="CHEBI:57692"/>
    </ligand>
</feature>
<dbReference type="Gene3D" id="3.30.390.30">
    <property type="match status" value="1"/>
</dbReference>
<keyword evidence="3 11" id="KW-0285">Flavoprotein</keyword>
<evidence type="ECO:0000256" key="1">
    <source>
        <dbReference type="ARBA" id="ARBA00007532"/>
    </source>
</evidence>
<dbReference type="PRINTS" id="PR00368">
    <property type="entry name" value="FADPNR"/>
</dbReference>
<evidence type="ECO:0000256" key="2">
    <source>
        <dbReference type="ARBA" id="ARBA00011738"/>
    </source>
</evidence>
<evidence type="ECO:0000256" key="11">
    <source>
        <dbReference type="RuleBase" id="RU003691"/>
    </source>
</evidence>
<dbReference type="Pfam" id="PF02852">
    <property type="entry name" value="Pyr_redox_dim"/>
    <property type="match status" value="1"/>
</dbReference>
<dbReference type="InterPro" id="IPR001100">
    <property type="entry name" value="Pyr_nuc-diS_OxRdtase"/>
</dbReference>
<dbReference type="InterPro" id="IPR006322">
    <property type="entry name" value="Glutathione_Rdtase_euk/bac"/>
</dbReference>
<dbReference type="SUPFAM" id="SSF51905">
    <property type="entry name" value="FAD/NAD(P)-binding domain"/>
    <property type="match status" value="1"/>
</dbReference>
<keyword evidence="5 11" id="KW-0560">Oxidoreductase</keyword>
<organism evidence="14 15">
    <name type="scientific">Parazoarcus communis</name>
    <dbReference type="NCBI Taxonomy" id="41977"/>
    <lineage>
        <taxon>Bacteria</taxon>
        <taxon>Pseudomonadati</taxon>
        <taxon>Pseudomonadota</taxon>
        <taxon>Betaproteobacteria</taxon>
        <taxon>Rhodocyclales</taxon>
        <taxon>Zoogloeaceae</taxon>
        <taxon>Parazoarcus</taxon>
    </lineage>
</organism>
<dbReference type="GO" id="GO:0045454">
    <property type="term" value="P:cell redox homeostasis"/>
    <property type="evidence" value="ECO:0007669"/>
    <property type="project" value="InterPro"/>
</dbReference>
<dbReference type="FunFam" id="3.30.390.30:FF:000003">
    <property type="entry name" value="Glutathione reductase"/>
    <property type="match status" value="1"/>
</dbReference>
<dbReference type="SUPFAM" id="SSF55424">
    <property type="entry name" value="FAD/NAD-linked reductases, dimerisation (C-terminal) domain"/>
    <property type="match status" value="1"/>
</dbReference>
<name>A0A2U8GRF3_9RHOO</name>
<keyword evidence="6" id="KW-1015">Disulfide bond</keyword>
<feature type="binding site" evidence="9">
    <location>
        <position position="259"/>
    </location>
    <ligand>
        <name>NAD(+)</name>
        <dbReference type="ChEBI" id="CHEBI:57540"/>
    </ligand>
</feature>
<dbReference type="GO" id="GO:0050661">
    <property type="term" value="F:NADP binding"/>
    <property type="evidence" value="ECO:0007669"/>
    <property type="project" value="InterPro"/>
</dbReference>
<dbReference type="PROSITE" id="PS00076">
    <property type="entry name" value="PYRIDINE_REDOX_1"/>
    <property type="match status" value="1"/>
</dbReference>
<evidence type="ECO:0000256" key="10">
    <source>
        <dbReference type="PIRSR" id="PIRSR000350-4"/>
    </source>
</evidence>
<dbReference type="NCBIfam" id="NF004776">
    <property type="entry name" value="PRK06116.1"/>
    <property type="match status" value="1"/>
</dbReference>
<dbReference type="FunFam" id="3.50.50.60:FF:000235">
    <property type="entry name" value="Glutathione reductase"/>
    <property type="match status" value="1"/>
</dbReference>
<dbReference type="InterPro" id="IPR046952">
    <property type="entry name" value="GSHR/TRXR-like"/>
</dbReference>
<feature type="domain" description="Pyridine nucleotide-disulphide oxidoreductase dimerisation" evidence="12">
    <location>
        <begin position="336"/>
        <end position="444"/>
    </location>
</feature>
<dbReference type="GO" id="GO:0004362">
    <property type="term" value="F:glutathione-disulfide reductase (NADPH) activity"/>
    <property type="evidence" value="ECO:0007669"/>
    <property type="project" value="InterPro"/>
</dbReference>
<dbReference type="GO" id="GO:0005829">
    <property type="term" value="C:cytosol"/>
    <property type="evidence" value="ECO:0007669"/>
    <property type="project" value="TreeGrafter"/>
</dbReference>
<dbReference type="InterPro" id="IPR023753">
    <property type="entry name" value="FAD/NAD-binding_dom"/>
</dbReference>
<dbReference type="PANTHER" id="PTHR42737">
    <property type="entry name" value="GLUTATHIONE REDUCTASE"/>
    <property type="match status" value="1"/>
</dbReference>
<accession>A0A2U8GRF3</accession>
<dbReference type="EMBL" id="CP022187">
    <property type="protein sequence ID" value="AWI76141.1"/>
    <property type="molecule type" value="Genomic_DNA"/>
</dbReference>
<dbReference type="NCBIfam" id="TIGR01421">
    <property type="entry name" value="gluta_reduc_1"/>
    <property type="match status" value="1"/>
</dbReference>
<comment type="similarity">
    <text evidence="1 11">Belongs to the class-I pyridine nucleotide-disulfide oxidoreductase family.</text>
</comment>
<keyword evidence="15" id="KW-1185">Reference proteome</keyword>
<dbReference type="InterPro" id="IPR036188">
    <property type="entry name" value="FAD/NAD-bd_sf"/>
</dbReference>
<dbReference type="AlphaFoldDB" id="A0A2U8GRF3"/>
<reference evidence="14 15" key="1">
    <citation type="submission" date="2017-06" db="EMBL/GenBank/DDBJ databases">
        <title>Azoarcus.</title>
        <authorList>
            <person name="Woo J.-H."/>
            <person name="Kim H.-S."/>
        </authorList>
    </citation>
    <scope>NUCLEOTIDE SEQUENCE [LARGE SCALE GENOMIC DNA]</scope>
    <source>
        <strain evidence="14 15">TSPY31</strain>
    </source>
</reference>
<feature type="binding site" evidence="9">
    <location>
        <begin position="172"/>
        <end position="179"/>
    </location>
    <ligand>
        <name>NAD(+)</name>
        <dbReference type="ChEBI" id="CHEBI:57540"/>
    </ligand>
</feature>
<feature type="active site" description="Proton acceptor" evidence="8">
    <location>
        <position position="434"/>
    </location>
</feature>
<evidence type="ECO:0000256" key="8">
    <source>
        <dbReference type="PIRSR" id="PIRSR000350-2"/>
    </source>
</evidence>
<dbReference type="InterPro" id="IPR012999">
    <property type="entry name" value="Pyr_OxRdtase_I_AS"/>
</dbReference>
<feature type="binding site" evidence="9">
    <location>
        <position position="300"/>
    </location>
    <ligand>
        <name>FAD</name>
        <dbReference type="ChEBI" id="CHEBI:57692"/>
    </ligand>
</feature>
<comment type="cofactor">
    <cofactor evidence="9">
        <name>FAD</name>
        <dbReference type="ChEBI" id="CHEBI:57692"/>
    </cofactor>
    <text evidence="9">Binds 1 FAD per subunit.</text>
</comment>
<dbReference type="GO" id="GO:0006749">
    <property type="term" value="P:glutathione metabolic process"/>
    <property type="evidence" value="ECO:0007669"/>
    <property type="project" value="InterPro"/>
</dbReference>
<evidence type="ECO:0000313" key="14">
    <source>
        <dbReference type="EMBL" id="AWI76141.1"/>
    </source>
</evidence>
<dbReference type="KEGG" id="acom:CEW83_13670"/>
<evidence type="ECO:0000313" key="15">
    <source>
        <dbReference type="Proteomes" id="UP000244930"/>
    </source>
</evidence>
<evidence type="ECO:0000256" key="9">
    <source>
        <dbReference type="PIRSR" id="PIRSR000350-3"/>
    </source>
</evidence>
<evidence type="ECO:0000256" key="7">
    <source>
        <dbReference type="ARBA" id="ARBA00023284"/>
    </source>
</evidence>
<keyword evidence="9" id="KW-0520">NAD</keyword>
<evidence type="ECO:0000256" key="6">
    <source>
        <dbReference type="ARBA" id="ARBA00023157"/>
    </source>
</evidence>
<feature type="domain" description="FAD/NAD(P)-binding" evidence="13">
    <location>
        <begin position="4"/>
        <end position="315"/>
    </location>
</feature>
<dbReference type="Pfam" id="PF07992">
    <property type="entry name" value="Pyr_redox_2"/>
    <property type="match status" value="1"/>
</dbReference>
<evidence type="ECO:0000256" key="4">
    <source>
        <dbReference type="ARBA" id="ARBA00022827"/>
    </source>
</evidence>
<keyword evidence="9" id="KW-0547">Nucleotide-binding</keyword>
<dbReference type="InterPro" id="IPR004099">
    <property type="entry name" value="Pyr_nucl-diS_OxRdtase_dimer"/>
</dbReference>
<dbReference type="RefSeq" id="WP_108949844.1">
    <property type="nucleotide sequence ID" value="NZ_CP022187.1"/>
</dbReference>
<keyword evidence="4 9" id="KW-0274">FAD</keyword>
<evidence type="ECO:0000259" key="12">
    <source>
        <dbReference type="Pfam" id="PF02852"/>
    </source>
</evidence>
<dbReference type="PANTHER" id="PTHR42737:SF2">
    <property type="entry name" value="GLUTATHIONE REDUCTASE"/>
    <property type="match status" value="1"/>
</dbReference>
<proteinExistence type="inferred from homology"/>
<dbReference type="GO" id="GO:0050660">
    <property type="term" value="F:flavin adenine dinucleotide binding"/>
    <property type="evidence" value="ECO:0007669"/>
    <property type="project" value="InterPro"/>
</dbReference>
<dbReference type="Gene3D" id="3.50.50.60">
    <property type="entry name" value="FAD/NAD(P)-binding domain"/>
    <property type="match status" value="2"/>
</dbReference>
<evidence type="ECO:0000256" key="3">
    <source>
        <dbReference type="ARBA" id="ARBA00022630"/>
    </source>
</evidence>
<dbReference type="Proteomes" id="UP000244930">
    <property type="component" value="Chromosome"/>
</dbReference>
<evidence type="ECO:0000256" key="5">
    <source>
        <dbReference type="ARBA" id="ARBA00023002"/>
    </source>
</evidence>
<sequence length="445" mass="47319">MSEYDYLVIGGGSGGVATARRAAEYGARVLLIEGGRLGGTCVNVGCVPKKVMWYAGGIAQTLADAPGYGFTVGQTSFDWATLKHSRDAYIDRLNGIYANMLEKAGVSLVRGFARFVDGRTVEVNGQHYSAEHIVIATGGRPSVPEIPGAVLGITSDGFFTLDHLPARVAVVGGGYIAVELAGVLNALGSKVTMLVRGEQLLRPFDAMVREELMTQMKDDGVNILTSTQARSVKRTQSGALRVECDQLDLEVDTLIWAIGREANTDRLDLANAGITAEAGGVIVTDPFQNTSTSGIYAIGDITGRAELTPVAIAAGRKLAARLFKGEADARLDYDNIPTVTFSHPPIGTIGLTEDEARKQHKTVSVYTTRFTGMYNAMTEHKPKTAMKLVCAGAEERVVGCHIIGEGADEMLQGFAVAIKMGATKADFDSTVAIHPTSAEELVTMR</sequence>
<protein>
    <submittedName>
        <fullName evidence="14">Glutathione-disulfide reductase</fullName>
    </submittedName>
</protein>